<evidence type="ECO:0000313" key="2">
    <source>
        <dbReference type="Proteomes" id="UP000664169"/>
    </source>
</evidence>
<dbReference type="GO" id="GO:0005739">
    <property type="term" value="C:mitochondrion"/>
    <property type="evidence" value="ECO:0007669"/>
    <property type="project" value="TreeGrafter"/>
</dbReference>
<dbReference type="InterPro" id="IPR038781">
    <property type="entry name" value="C365.16-ike"/>
</dbReference>
<proteinExistence type="predicted"/>
<dbReference type="EMBL" id="CAJPDQ010000046">
    <property type="protein sequence ID" value="CAF9932597.1"/>
    <property type="molecule type" value="Genomic_DNA"/>
</dbReference>
<sequence>MPSSETKAKSPSISELSALKYNTENLTSRISYDLVSAFCSSTLVAPLICLIDQSIIIRTHSSESISQIFTTHLKKALRKPWVFLTSRPYLLVNTLYFATYTAANAADTAVSTVYNKPASKVTPGTSKFLLTSTANISICLYKDAQFAKLFGGGAGKSAAKKVVPKASLALFALRDSMTILASFNLPHYLAPLLGSQHAAQFLAPAGMQLFSTPLHLLGLDLFNRPQGQPKAPPFAERWRMVRRDWFGASFARMGRIVPAYGIGGVVNTKIRKHLMTRFD</sequence>
<dbReference type="AlphaFoldDB" id="A0A8H3G103"/>
<gene>
    <name evidence="1" type="ORF">GOMPHAMPRED_006616</name>
</gene>
<evidence type="ECO:0008006" key="3">
    <source>
        <dbReference type="Google" id="ProtNLM"/>
    </source>
</evidence>
<dbReference type="Proteomes" id="UP000664169">
    <property type="component" value="Unassembled WGS sequence"/>
</dbReference>
<name>A0A8H3G103_9LECA</name>
<dbReference type="OrthoDB" id="275936at2759"/>
<dbReference type="PANTHER" id="PTHR37845">
    <property type="entry name" value="SEQUENCE ORPHAN"/>
    <property type="match status" value="1"/>
</dbReference>
<evidence type="ECO:0000313" key="1">
    <source>
        <dbReference type="EMBL" id="CAF9932597.1"/>
    </source>
</evidence>
<keyword evidence="2" id="KW-1185">Reference proteome</keyword>
<protein>
    <recommendedName>
        <fullName evidence="3">Sequence orphan</fullName>
    </recommendedName>
</protein>
<reference evidence="1" key="1">
    <citation type="submission" date="2021-03" db="EMBL/GenBank/DDBJ databases">
        <authorList>
            <person name="Tagirdzhanova G."/>
        </authorList>
    </citation>
    <scope>NUCLEOTIDE SEQUENCE</scope>
</reference>
<organism evidence="1 2">
    <name type="scientific">Gomphillus americanus</name>
    <dbReference type="NCBI Taxonomy" id="1940652"/>
    <lineage>
        <taxon>Eukaryota</taxon>
        <taxon>Fungi</taxon>
        <taxon>Dikarya</taxon>
        <taxon>Ascomycota</taxon>
        <taxon>Pezizomycotina</taxon>
        <taxon>Lecanoromycetes</taxon>
        <taxon>OSLEUM clade</taxon>
        <taxon>Ostropomycetidae</taxon>
        <taxon>Ostropales</taxon>
        <taxon>Graphidaceae</taxon>
        <taxon>Gomphilloideae</taxon>
        <taxon>Gomphillus</taxon>
    </lineage>
</organism>
<dbReference type="PANTHER" id="PTHR37845:SF1">
    <property type="entry name" value="SEQUENCE ORPHAN"/>
    <property type="match status" value="1"/>
</dbReference>
<accession>A0A8H3G103</accession>
<comment type="caution">
    <text evidence="1">The sequence shown here is derived from an EMBL/GenBank/DDBJ whole genome shotgun (WGS) entry which is preliminary data.</text>
</comment>